<evidence type="ECO:0000313" key="3">
    <source>
        <dbReference type="EnsemblPlants" id="cds.evm.model.07.1618"/>
    </source>
</evidence>
<dbReference type="GO" id="GO:0003676">
    <property type="term" value="F:nucleic acid binding"/>
    <property type="evidence" value="ECO:0007669"/>
    <property type="project" value="InterPro"/>
</dbReference>
<protein>
    <recommendedName>
        <fullName evidence="5">RNase H type-1 domain-containing protein</fullName>
    </recommendedName>
</protein>
<sequence>MCIWNERRVRQWFHHDDARHILNIGLPNAHQGDSWRWLGEPNGLFSIKSAYHIITRRRYGATPSGIWKIIWNNSIHARLKFLWWQIITNALPTRERIAMALNLQSTLCPICNKERESSFHLFWNCDYASAAWFGSLWGIRTNLCPSQNWEEWMDWFGCMRNRPPNLSFIEFMTGALCIFEVIWKMRNELIHNGQLGQIMVVIQQASRRLNDHLVCKLDRPLKQAISLTPSEGWMTCCTDVSIGIDHSVGAAVFRDSKNRIWSVVADRFSATNSALAESLILVCAVQHAVRLELSCVNFFSDNVCAISNILETQGVQRCIDLEGTSAQFRSLSAQLRRWHLKHINRKENFMAHNVAKWAKLNAAVGDIDVKIMDSLVFNDCKEWHPDAG</sequence>
<feature type="domain" description="Reverse transcriptase zinc-binding" evidence="2">
    <location>
        <begin position="45"/>
        <end position="132"/>
    </location>
</feature>
<organism evidence="3 4">
    <name type="scientific">Cannabis sativa</name>
    <name type="common">Hemp</name>
    <name type="synonym">Marijuana</name>
    <dbReference type="NCBI Taxonomy" id="3483"/>
    <lineage>
        <taxon>Eukaryota</taxon>
        <taxon>Viridiplantae</taxon>
        <taxon>Streptophyta</taxon>
        <taxon>Embryophyta</taxon>
        <taxon>Tracheophyta</taxon>
        <taxon>Spermatophyta</taxon>
        <taxon>Magnoliopsida</taxon>
        <taxon>eudicotyledons</taxon>
        <taxon>Gunneridae</taxon>
        <taxon>Pentapetalae</taxon>
        <taxon>rosids</taxon>
        <taxon>fabids</taxon>
        <taxon>Rosales</taxon>
        <taxon>Cannabaceae</taxon>
        <taxon>Cannabis</taxon>
    </lineage>
</organism>
<dbReference type="InterPro" id="IPR002156">
    <property type="entry name" value="RNaseH_domain"/>
</dbReference>
<reference evidence="3" key="1">
    <citation type="submission" date="2018-11" db="EMBL/GenBank/DDBJ databases">
        <authorList>
            <person name="Grassa J C."/>
        </authorList>
    </citation>
    <scope>NUCLEOTIDE SEQUENCE [LARGE SCALE GENOMIC DNA]</scope>
</reference>
<dbReference type="Pfam" id="PF13966">
    <property type="entry name" value="zf-RVT"/>
    <property type="match status" value="1"/>
</dbReference>
<keyword evidence="4" id="KW-1185">Reference proteome</keyword>
<evidence type="ECO:0000259" key="2">
    <source>
        <dbReference type="Pfam" id="PF13966"/>
    </source>
</evidence>
<dbReference type="Proteomes" id="UP000596661">
    <property type="component" value="Chromosome 7"/>
</dbReference>
<dbReference type="Pfam" id="PF13456">
    <property type="entry name" value="RVT_3"/>
    <property type="match status" value="1"/>
</dbReference>
<dbReference type="PANTHER" id="PTHR47723:SF19">
    <property type="entry name" value="POLYNUCLEOTIDYL TRANSFERASE, RIBONUCLEASE H-LIKE SUPERFAMILY PROTEIN"/>
    <property type="match status" value="1"/>
</dbReference>
<dbReference type="InterPro" id="IPR026960">
    <property type="entry name" value="RVT-Znf"/>
</dbReference>
<dbReference type="AlphaFoldDB" id="A0A803Q3C6"/>
<dbReference type="EnsemblPlants" id="evm.model.07.1618">
    <property type="protein sequence ID" value="cds.evm.model.07.1618"/>
    <property type="gene ID" value="evm.TU.07.1618"/>
</dbReference>
<dbReference type="EMBL" id="UZAU01000673">
    <property type="status" value="NOT_ANNOTATED_CDS"/>
    <property type="molecule type" value="Genomic_DNA"/>
</dbReference>
<dbReference type="InterPro" id="IPR053151">
    <property type="entry name" value="RNase_H-like"/>
</dbReference>
<accession>A0A803Q3C6</accession>
<evidence type="ECO:0000313" key="4">
    <source>
        <dbReference type="Proteomes" id="UP000596661"/>
    </source>
</evidence>
<dbReference type="Gene3D" id="3.30.420.10">
    <property type="entry name" value="Ribonuclease H-like superfamily/Ribonuclease H"/>
    <property type="match status" value="1"/>
</dbReference>
<dbReference type="PANTHER" id="PTHR47723">
    <property type="entry name" value="OS05G0353850 PROTEIN"/>
    <property type="match status" value="1"/>
</dbReference>
<feature type="domain" description="RNase H type-1" evidence="1">
    <location>
        <begin position="245"/>
        <end position="358"/>
    </location>
</feature>
<proteinExistence type="predicted"/>
<name>A0A803Q3C6_CANSA</name>
<reference evidence="3" key="2">
    <citation type="submission" date="2021-03" db="UniProtKB">
        <authorList>
            <consortium name="EnsemblPlants"/>
        </authorList>
    </citation>
    <scope>IDENTIFICATION</scope>
</reference>
<dbReference type="GO" id="GO:0004523">
    <property type="term" value="F:RNA-DNA hybrid ribonuclease activity"/>
    <property type="evidence" value="ECO:0007669"/>
    <property type="project" value="InterPro"/>
</dbReference>
<evidence type="ECO:0000259" key="1">
    <source>
        <dbReference type="Pfam" id="PF13456"/>
    </source>
</evidence>
<dbReference type="Gramene" id="evm.model.07.1618">
    <property type="protein sequence ID" value="cds.evm.model.07.1618"/>
    <property type="gene ID" value="evm.TU.07.1618"/>
</dbReference>
<evidence type="ECO:0008006" key="5">
    <source>
        <dbReference type="Google" id="ProtNLM"/>
    </source>
</evidence>
<dbReference type="InterPro" id="IPR036397">
    <property type="entry name" value="RNaseH_sf"/>
</dbReference>